<keyword evidence="2" id="KW-1185">Reference proteome</keyword>
<accession>A0ABM1VVJ7</accession>
<evidence type="ECO:0000256" key="1">
    <source>
        <dbReference type="SAM" id="MobiDB-lite"/>
    </source>
</evidence>
<evidence type="ECO:0000313" key="2">
    <source>
        <dbReference type="Proteomes" id="UP000694888"/>
    </source>
</evidence>
<protein>
    <submittedName>
        <fullName evidence="3">CGG triplet repeat-binding protein 1-like</fullName>
    </submittedName>
</protein>
<name>A0ABM1VVJ7_APLCA</name>
<dbReference type="InterPro" id="IPR033375">
    <property type="entry name" value="Cggbp1"/>
</dbReference>
<dbReference type="GeneID" id="118477168"/>
<organism evidence="2 3">
    <name type="scientific">Aplysia californica</name>
    <name type="common">California sea hare</name>
    <dbReference type="NCBI Taxonomy" id="6500"/>
    <lineage>
        <taxon>Eukaryota</taxon>
        <taxon>Metazoa</taxon>
        <taxon>Spiralia</taxon>
        <taxon>Lophotrochozoa</taxon>
        <taxon>Mollusca</taxon>
        <taxon>Gastropoda</taxon>
        <taxon>Heterobranchia</taxon>
        <taxon>Euthyneura</taxon>
        <taxon>Tectipleura</taxon>
        <taxon>Aplysiida</taxon>
        <taxon>Aplysioidea</taxon>
        <taxon>Aplysiidae</taxon>
        <taxon>Aplysia</taxon>
    </lineage>
</organism>
<dbReference type="PANTHER" id="PTHR32344:SF1">
    <property type="entry name" value="U1-TYPE DOMAIN-CONTAINING PROTEIN"/>
    <property type="match status" value="1"/>
</dbReference>
<gene>
    <name evidence="3" type="primary">LOC118477168</name>
</gene>
<evidence type="ECO:0000313" key="3">
    <source>
        <dbReference type="RefSeq" id="XP_035826439.1"/>
    </source>
</evidence>
<reference evidence="3" key="1">
    <citation type="submission" date="2025-08" db="UniProtKB">
        <authorList>
            <consortium name="RefSeq"/>
        </authorList>
    </citation>
    <scope>IDENTIFICATION</scope>
</reference>
<sequence length="132" mass="14656">MYQVSGGKLFCKACNVILDHTRKSSVDNHMASLKHAKRNTEQEATGQPPKRQATLSMAVCRPVKSTIASEERNELCQEWVSMLAAASIPISKTDHPAVRQFLQKRVPNGGSTPQTHRPQACYLQRETKVIGL</sequence>
<dbReference type="RefSeq" id="XP_035826439.1">
    <property type="nucleotide sequence ID" value="XM_035970546.1"/>
</dbReference>
<proteinExistence type="predicted"/>
<dbReference type="PANTHER" id="PTHR32344">
    <property type="entry name" value="U1-TYPE DOMAIN-CONTAINING PROTEIN"/>
    <property type="match status" value="1"/>
</dbReference>
<feature type="region of interest" description="Disordered" evidence="1">
    <location>
        <begin position="32"/>
        <end position="54"/>
    </location>
</feature>
<dbReference type="Proteomes" id="UP000694888">
    <property type="component" value="Unplaced"/>
</dbReference>